<sequence>MAIGAAGYPFYVAGLFYYDRTGGQVFPIVGGVILGFCCPLMWNTAMAVQWSYATEAEKGLYITIQFLLNAAGSIIGSLVAFIIILKGATASEGSPTAVYITFLVLMLLGFVTAVFGLVSPGKVERSDGTHVAVFRVLPYKEELRGVWEALKEPRIIAMLVVSVCTEFPVAIMPILNAHYFSLRARALNSVLFDVMFLPSAPAFMYLLDRLPFGRTKRGLISLGVATVVMVTAWISLICWVCISHTFANPPLGGVDWSDANYAGPFVLYLSFGIVFTVHQLIGMWTMATLTNDPRKLGIYGGIWRGISGGGLCICFAMSAGHVSYKYVHVIPRPLVDSRKPKFEAQV</sequence>
<evidence type="ECO:0000256" key="1">
    <source>
        <dbReference type="ARBA" id="ARBA00004141"/>
    </source>
</evidence>
<dbReference type="eggNOG" id="KOG3098">
    <property type="taxonomic scope" value="Eukaryota"/>
</dbReference>
<keyword evidence="2 5" id="KW-0812">Transmembrane</keyword>
<dbReference type="AlphaFoldDB" id="W9XLC9"/>
<dbReference type="InterPro" id="IPR036259">
    <property type="entry name" value="MFS_trans_sf"/>
</dbReference>
<comment type="subcellular location">
    <subcellularLocation>
        <location evidence="1">Membrane</location>
        <topology evidence="1">Multi-pass membrane protein</topology>
    </subcellularLocation>
</comment>
<dbReference type="GeneID" id="19173380"/>
<evidence type="ECO:0000256" key="2">
    <source>
        <dbReference type="ARBA" id="ARBA00022692"/>
    </source>
</evidence>
<gene>
    <name evidence="6" type="ORF">A1O3_09296</name>
</gene>
<dbReference type="HOGENOM" id="CLU_030884_0_0_1"/>
<feature type="transmembrane region" description="Helical" evidence="5">
    <location>
        <begin position="155"/>
        <end position="175"/>
    </location>
</feature>
<dbReference type="InterPro" id="IPR051617">
    <property type="entry name" value="UNC-93-like_regulator"/>
</dbReference>
<name>W9XLC9_9EURO</name>
<evidence type="ECO:0000313" key="6">
    <source>
        <dbReference type="EMBL" id="EXJ78135.1"/>
    </source>
</evidence>
<dbReference type="OrthoDB" id="196103at2759"/>
<dbReference type="Proteomes" id="UP000019478">
    <property type="component" value="Unassembled WGS sequence"/>
</dbReference>
<comment type="caution">
    <text evidence="6">The sequence shown here is derived from an EMBL/GenBank/DDBJ whole genome shotgun (WGS) entry which is preliminary data.</text>
</comment>
<feature type="transmembrane region" description="Helical" evidence="5">
    <location>
        <begin position="25"/>
        <end position="48"/>
    </location>
</feature>
<feature type="transmembrane region" description="Helical" evidence="5">
    <location>
        <begin position="187"/>
        <end position="207"/>
    </location>
</feature>
<protein>
    <submittedName>
        <fullName evidence="6">Uncharacterized protein</fullName>
    </submittedName>
</protein>
<organism evidence="6 7">
    <name type="scientific">Capronia epimyces CBS 606.96</name>
    <dbReference type="NCBI Taxonomy" id="1182542"/>
    <lineage>
        <taxon>Eukaryota</taxon>
        <taxon>Fungi</taxon>
        <taxon>Dikarya</taxon>
        <taxon>Ascomycota</taxon>
        <taxon>Pezizomycotina</taxon>
        <taxon>Eurotiomycetes</taxon>
        <taxon>Chaetothyriomycetidae</taxon>
        <taxon>Chaetothyriales</taxon>
        <taxon>Herpotrichiellaceae</taxon>
        <taxon>Capronia</taxon>
    </lineage>
</organism>
<dbReference type="EMBL" id="AMGY01000009">
    <property type="protein sequence ID" value="EXJ78135.1"/>
    <property type="molecule type" value="Genomic_DNA"/>
</dbReference>
<feature type="transmembrane region" description="Helical" evidence="5">
    <location>
        <begin position="97"/>
        <end position="118"/>
    </location>
</feature>
<keyword evidence="3 5" id="KW-1133">Transmembrane helix</keyword>
<evidence type="ECO:0000313" key="7">
    <source>
        <dbReference type="Proteomes" id="UP000019478"/>
    </source>
</evidence>
<reference evidence="6 7" key="1">
    <citation type="submission" date="2013-03" db="EMBL/GenBank/DDBJ databases">
        <title>The Genome Sequence of Capronia epimyces CBS 606.96.</title>
        <authorList>
            <consortium name="The Broad Institute Genomics Platform"/>
            <person name="Cuomo C."/>
            <person name="de Hoog S."/>
            <person name="Gorbushina A."/>
            <person name="Walker B."/>
            <person name="Young S.K."/>
            <person name="Zeng Q."/>
            <person name="Gargeya S."/>
            <person name="Fitzgerald M."/>
            <person name="Haas B."/>
            <person name="Abouelleil A."/>
            <person name="Allen A.W."/>
            <person name="Alvarado L."/>
            <person name="Arachchi H.M."/>
            <person name="Berlin A.M."/>
            <person name="Chapman S.B."/>
            <person name="Gainer-Dewar J."/>
            <person name="Goldberg J."/>
            <person name="Griggs A."/>
            <person name="Gujja S."/>
            <person name="Hansen M."/>
            <person name="Howarth C."/>
            <person name="Imamovic A."/>
            <person name="Ireland A."/>
            <person name="Larimer J."/>
            <person name="McCowan C."/>
            <person name="Murphy C."/>
            <person name="Pearson M."/>
            <person name="Poon T.W."/>
            <person name="Priest M."/>
            <person name="Roberts A."/>
            <person name="Saif S."/>
            <person name="Shea T."/>
            <person name="Sisk P."/>
            <person name="Sykes S."/>
            <person name="Wortman J."/>
            <person name="Nusbaum C."/>
            <person name="Birren B."/>
        </authorList>
    </citation>
    <scope>NUCLEOTIDE SEQUENCE [LARGE SCALE GENOMIC DNA]</scope>
    <source>
        <strain evidence="6 7">CBS 606.96</strain>
    </source>
</reference>
<keyword evidence="4 5" id="KW-0472">Membrane</keyword>
<feature type="transmembrane region" description="Helical" evidence="5">
    <location>
        <begin position="301"/>
        <end position="324"/>
    </location>
</feature>
<feature type="transmembrane region" description="Helical" evidence="5">
    <location>
        <begin position="60"/>
        <end position="85"/>
    </location>
</feature>
<evidence type="ECO:0000256" key="3">
    <source>
        <dbReference type="ARBA" id="ARBA00022989"/>
    </source>
</evidence>
<accession>W9XLC9</accession>
<evidence type="ECO:0000256" key="5">
    <source>
        <dbReference type="SAM" id="Phobius"/>
    </source>
</evidence>
<feature type="transmembrane region" description="Helical" evidence="5">
    <location>
        <begin position="266"/>
        <end position="289"/>
    </location>
</feature>
<feature type="transmembrane region" description="Helical" evidence="5">
    <location>
        <begin position="219"/>
        <end position="246"/>
    </location>
</feature>
<dbReference type="RefSeq" id="XP_007737580.1">
    <property type="nucleotide sequence ID" value="XM_007739390.1"/>
</dbReference>
<dbReference type="PANTHER" id="PTHR23294:SF59">
    <property type="entry name" value="UNC93-LIKE PROTEIN C922.05C"/>
    <property type="match status" value="1"/>
</dbReference>
<dbReference type="PANTHER" id="PTHR23294">
    <property type="entry name" value="ET TRANSLATION PRODUCT-RELATED"/>
    <property type="match status" value="1"/>
</dbReference>
<dbReference type="GO" id="GO:0016020">
    <property type="term" value="C:membrane"/>
    <property type="evidence" value="ECO:0007669"/>
    <property type="project" value="UniProtKB-SubCell"/>
</dbReference>
<keyword evidence="7" id="KW-1185">Reference proteome</keyword>
<proteinExistence type="predicted"/>
<evidence type="ECO:0000256" key="4">
    <source>
        <dbReference type="ARBA" id="ARBA00023136"/>
    </source>
</evidence>
<dbReference type="SUPFAM" id="SSF103473">
    <property type="entry name" value="MFS general substrate transporter"/>
    <property type="match status" value="1"/>
</dbReference>